<feature type="domain" description="HTTM-like" evidence="8">
    <location>
        <begin position="10"/>
        <end position="268"/>
    </location>
</feature>
<feature type="transmembrane region" description="Helical" evidence="7">
    <location>
        <begin position="148"/>
        <end position="169"/>
    </location>
</feature>
<dbReference type="InterPro" id="IPR007782">
    <property type="entry name" value="VKG_COase"/>
</dbReference>
<feature type="transmembrane region" description="Helical" evidence="7">
    <location>
        <begin position="204"/>
        <end position="225"/>
    </location>
</feature>
<comment type="caution">
    <text evidence="9">The sequence shown here is derived from an EMBL/GenBank/DDBJ whole genome shotgun (WGS) entry which is preliminary data.</text>
</comment>
<gene>
    <name evidence="9" type="ORF">EXY25_16115</name>
</gene>
<dbReference type="InterPro" id="IPR053935">
    <property type="entry name" value="VKGC_lumenal_dom"/>
</dbReference>
<evidence type="ECO:0000256" key="1">
    <source>
        <dbReference type="ARBA" id="ARBA00004127"/>
    </source>
</evidence>
<dbReference type="Proteomes" id="UP000292544">
    <property type="component" value="Unassembled WGS sequence"/>
</dbReference>
<dbReference type="InterPro" id="IPR053934">
    <property type="entry name" value="HTTM_dom"/>
</dbReference>
<organism evidence="9 10">
    <name type="scientific">Corallincola spongiicola</name>
    <dbReference type="NCBI Taxonomy" id="2520508"/>
    <lineage>
        <taxon>Bacteria</taxon>
        <taxon>Pseudomonadati</taxon>
        <taxon>Pseudomonadota</taxon>
        <taxon>Gammaproteobacteria</taxon>
        <taxon>Alteromonadales</taxon>
        <taxon>Psychromonadaceae</taxon>
        <taxon>Corallincola</taxon>
    </lineage>
</organism>
<keyword evidence="2 7" id="KW-0812">Transmembrane</keyword>
<dbReference type="SMART" id="SM00752">
    <property type="entry name" value="HTTM"/>
    <property type="match status" value="1"/>
</dbReference>
<keyword evidence="10" id="KW-1185">Reference proteome</keyword>
<dbReference type="EMBL" id="SHLY01000007">
    <property type="protein sequence ID" value="TAA41764.1"/>
    <property type="molecule type" value="Genomic_DNA"/>
</dbReference>
<evidence type="ECO:0000256" key="4">
    <source>
        <dbReference type="ARBA" id="ARBA00023136"/>
    </source>
</evidence>
<keyword evidence="5" id="KW-1015">Disulfide bond</keyword>
<feature type="transmembrane region" description="Helical" evidence="7">
    <location>
        <begin position="68"/>
        <end position="88"/>
    </location>
</feature>
<evidence type="ECO:0000259" key="8">
    <source>
        <dbReference type="SMART" id="SM00752"/>
    </source>
</evidence>
<dbReference type="PANTHER" id="PTHR12639:SF7">
    <property type="entry name" value="HTTM DOMAIN-CONTAINING PROTEIN"/>
    <property type="match status" value="1"/>
</dbReference>
<protein>
    <recommendedName>
        <fullName evidence="8">HTTM-like domain-containing protein</fullName>
    </recommendedName>
</protein>
<evidence type="ECO:0000313" key="10">
    <source>
        <dbReference type="Proteomes" id="UP000292544"/>
    </source>
</evidence>
<dbReference type="RefSeq" id="WP_130567666.1">
    <property type="nucleotide sequence ID" value="NZ_SHLY01000007.1"/>
</dbReference>
<feature type="transmembrane region" description="Helical" evidence="7">
    <location>
        <begin position="12"/>
        <end position="31"/>
    </location>
</feature>
<sequence>MLNKLTDYFFRPIDAASIAVFRIGFGFVMFADAIGHLGFVDLDSMYVTPVLFFKYYGFEWVPVLREGVYWVYGVSALASLGLMFGWHYRLSATIVAICNAAIFLQDQAQYLNHLYLLILFSSLMVFVPAHRYWSLDAKRRPNIASDTLPTWCLILLIVQLEIILIYAGLVKINPDWLQLEPLASWLAKRQAMPLVGQLFVDPTAVAIAAYGVIALHLVGAPLLLFKRTRLYVIGVYACFHTLNHFVFDIGVFPWVTLFASLLCFSPDWPRQFWAKLRRLPYHAPQLTPIALPGTQVKTAITLSVCAWLVFQTLVPARNLLYQGEVAWNEGGHRFSWRMKLRSKQGSATFYVKDPVSGKQWKFNPRPILNRRQNFKMPCQPDMIWQMAQYVQKIWAPQQLSVKNAEVTVRSHCRLNYRKLAMFIDPKVDLTKVPRDLGNNEWVLPLTQPLKPKHLPDWFPVSH</sequence>
<proteinExistence type="predicted"/>
<evidence type="ECO:0000256" key="6">
    <source>
        <dbReference type="ARBA" id="ARBA00023239"/>
    </source>
</evidence>
<accession>A0ABY1WLH1</accession>
<evidence type="ECO:0000256" key="2">
    <source>
        <dbReference type="ARBA" id="ARBA00022692"/>
    </source>
</evidence>
<reference evidence="10" key="1">
    <citation type="submission" date="2019-02" db="EMBL/GenBank/DDBJ databases">
        <title>Draft genome sequence of Muricauda sp. 176CP4-71.</title>
        <authorList>
            <person name="Park J.-S."/>
        </authorList>
    </citation>
    <scope>NUCLEOTIDE SEQUENCE [LARGE SCALE GENOMIC DNA]</scope>
    <source>
        <strain evidence="10">176GS2-150</strain>
    </source>
</reference>
<dbReference type="PANTHER" id="PTHR12639">
    <property type="entry name" value="VITAMIN K-DEPENDENT GAMMA-CARBOXYLASE"/>
    <property type="match status" value="1"/>
</dbReference>
<dbReference type="InterPro" id="IPR011020">
    <property type="entry name" value="HTTM-like"/>
</dbReference>
<evidence type="ECO:0000256" key="3">
    <source>
        <dbReference type="ARBA" id="ARBA00022989"/>
    </source>
</evidence>
<keyword evidence="4 7" id="KW-0472">Membrane</keyword>
<keyword evidence="3 7" id="KW-1133">Transmembrane helix</keyword>
<dbReference type="Pfam" id="PF22777">
    <property type="entry name" value="VKGC_lumenal_dom"/>
    <property type="match status" value="1"/>
</dbReference>
<dbReference type="Pfam" id="PF05090">
    <property type="entry name" value="HTTM"/>
    <property type="match status" value="1"/>
</dbReference>
<evidence type="ECO:0000256" key="5">
    <source>
        <dbReference type="ARBA" id="ARBA00023157"/>
    </source>
</evidence>
<keyword evidence="6" id="KW-0456">Lyase</keyword>
<feature type="transmembrane region" description="Helical" evidence="7">
    <location>
        <begin position="108"/>
        <end position="127"/>
    </location>
</feature>
<comment type="subcellular location">
    <subcellularLocation>
        <location evidence="1">Endomembrane system</location>
        <topology evidence="1">Multi-pass membrane protein</topology>
    </subcellularLocation>
</comment>
<evidence type="ECO:0000313" key="9">
    <source>
        <dbReference type="EMBL" id="TAA41764.1"/>
    </source>
</evidence>
<evidence type="ECO:0000256" key="7">
    <source>
        <dbReference type="SAM" id="Phobius"/>
    </source>
</evidence>
<name>A0ABY1WLH1_9GAMM</name>